<evidence type="ECO:0000256" key="2">
    <source>
        <dbReference type="ARBA" id="ARBA00012483"/>
    </source>
</evidence>
<protein>
    <recommendedName>
        <fullName evidence="2">RING-type E3 ubiquitin transferase</fullName>
        <ecNumber evidence="2">2.3.2.27</ecNumber>
    </recommendedName>
</protein>
<name>A0ABR2PIR7_9ROSI</name>
<reference evidence="8 9" key="1">
    <citation type="journal article" date="2024" name="G3 (Bethesda)">
        <title>Genome assembly of Hibiscus sabdariffa L. provides insights into metabolisms of medicinal natural products.</title>
        <authorList>
            <person name="Kim T."/>
        </authorList>
    </citation>
    <scope>NUCLEOTIDE SEQUENCE [LARGE SCALE GENOMIC DNA]</scope>
    <source>
        <strain evidence="8">TK-2024</strain>
        <tissue evidence="8">Old leaves</tissue>
    </source>
</reference>
<keyword evidence="4 6" id="KW-0863">Zinc-finger</keyword>
<dbReference type="SUPFAM" id="SSF57850">
    <property type="entry name" value="RING/U-box"/>
    <property type="match status" value="1"/>
</dbReference>
<feature type="domain" description="RING-type" evidence="7">
    <location>
        <begin position="81"/>
        <end position="122"/>
    </location>
</feature>
<dbReference type="InterPro" id="IPR013083">
    <property type="entry name" value="Znf_RING/FYVE/PHD"/>
</dbReference>
<dbReference type="Gene3D" id="3.30.40.10">
    <property type="entry name" value="Zinc/RING finger domain, C3HC4 (zinc finger)"/>
    <property type="match status" value="1"/>
</dbReference>
<dbReference type="Proteomes" id="UP001396334">
    <property type="component" value="Unassembled WGS sequence"/>
</dbReference>
<organism evidence="8 9">
    <name type="scientific">Hibiscus sabdariffa</name>
    <name type="common">roselle</name>
    <dbReference type="NCBI Taxonomy" id="183260"/>
    <lineage>
        <taxon>Eukaryota</taxon>
        <taxon>Viridiplantae</taxon>
        <taxon>Streptophyta</taxon>
        <taxon>Embryophyta</taxon>
        <taxon>Tracheophyta</taxon>
        <taxon>Spermatophyta</taxon>
        <taxon>Magnoliopsida</taxon>
        <taxon>eudicotyledons</taxon>
        <taxon>Gunneridae</taxon>
        <taxon>Pentapetalae</taxon>
        <taxon>rosids</taxon>
        <taxon>malvids</taxon>
        <taxon>Malvales</taxon>
        <taxon>Malvaceae</taxon>
        <taxon>Malvoideae</taxon>
        <taxon>Hibiscus</taxon>
    </lineage>
</organism>
<dbReference type="EC" id="2.3.2.27" evidence="2"/>
<dbReference type="SMART" id="SM00184">
    <property type="entry name" value="RING"/>
    <property type="match status" value="1"/>
</dbReference>
<evidence type="ECO:0000256" key="3">
    <source>
        <dbReference type="ARBA" id="ARBA00022723"/>
    </source>
</evidence>
<dbReference type="InterPro" id="IPR001841">
    <property type="entry name" value="Znf_RING"/>
</dbReference>
<keyword evidence="3" id="KW-0479">Metal-binding</keyword>
<evidence type="ECO:0000256" key="5">
    <source>
        <dbReference type="ARBA" id="ARBA00022833"/>
    </source>
</evidence>
<proteinExistence type="predicted"/>
<evidence type="ECO:0000256" key="6">
    <source>
        <dbReference type="PROSITE-ProRule" id="PRU00175"/>
    </source>
</evidence>
<keyword evidence="5" id="KW-0862">Zinc</keyword>
<dbReference type="EMBL" id="JBBPBN010000059">
    <property type="protein sequence ID" value="KAK8988329.1"/>
    <property type="molecule type" value="Genomic_DNA"/>
</dbReference>
<dbReference type="PROSITE" id="PS50089">
    <property type="entry name" value="ZF_RING_2"/>
    <property type="match status" value="1"/>
</dbReference>
<comment type="catalytic activity">
    <reaction evidence="1">
        <text>S-ubiquitinyl-[E2 ubiquitin-conjugating enzyme]-L-cysteine + [acceptor protein]-L-lysine = [E2 ubiquitin-conjugating enzyme]-L-cysteine + N(6)-ubiquitinyl-[acceptor protein]-L-lysine.</text>
        <dbReference type="EC" id="2.3.2.27"/>
    </reaction>
</comment>
<gene>
    <name evidence="8" type="ORF">V6N11_065921</name>
</gene>
<evidence type="ECO:0000313" key="9">
    <source>
        <dbReference type="Proteomes" id="UP001396334"/>
    </source>
</evidence>
<evidence type="ECO:0000313" key="8">
    <source>
        <dbReference type="EMBL" id="KAK8988329.1"/>
    </source>
</evidence>
<accession>A0ABR2PIR7</accession>
<evidence type="ECO:0000256" key="4">
    <source>
        <dbReference type="ARBA" id="ARBA00022771"/>
    </source>
</evidence>
<evidence type="ECO:0000256" key="1">
    <source>
        <dbReference type="ARBA" id="ARBA00000900"/>
    </source>
</evidence>
<dbReference type="PANTHER" id="PTHR15710:SF59">
    <property type="entry name" value="E3 UBIQUITIN-PROTEIN LIGASE SDIR1-LIKE"/>
    <property type="match status" value="1"/>
</dbReference>
<comment type="caution">
    <text evidence="8">The sequence shown here is derived from an EMBL/GenBank/DDBJ whole genome shotgun (WGS) entry which is preliminary data.</text>
</comment>
<dbReference type="Pfam" id="PF13639">
    <property type="entry name" value="zf-RING_2"/>
    <property type="match status" value="1"/>
</dbReference>
<dbReference type="PANTHER" id="PTHR15710">
    <property type="entry name" value="E3 UBIQUITIN-PROTEIN LIGASE PRAJA"/>
    <property type="match status" value="1"/>
</dbReference>
<sequence length="128" mass="14511">MTGALEESDGFSMSDLENSLEESNGIFLYELEEFNGISIYDLEESSREFENNNYGMVGATESSVKNMVNKVKVEDGEEGDCVVCLEELRVGFEASQMPCAHIFHADCIQRWLNQSHYCPICRFEMPTN</sequence>
<keyword evidence="9" id="KW-1185">Reference proteome</keyword>
<dbReference type="CDD" id="cd16454">
    <property type="entry name" value="RING-H2_PA-TM-RING"/>
    <property type="match status" value="1"/>
</dbReference>
<evidence type="ECO:0000259" key="7">
    <source>
        <dbReference type="PROSITE" id="PS50089"/>
    </source>
</evidence>